<dbReference type="SMART" id="SM01117">
    <property type="entry name" value="Cyt-b5"/>
    <property type="match status" value="1"/>
</dbReference>
<dbReference type="SUPFAM" id="SSF49764">
    <property type="entry name" value="HSP20-like chaperones"/>
    <property type="match status" value="1"/>
</dbReference>
<dbReference type="InterPro" id="IPR001199">
    <property type="entry name" value="Cyt_B5-like_heme/steroid-bd"/>
</dbReference>
<dbReference type="InterPro" id="IPR051872">
    <property type="entry name" value="Cytochrome_b5/Flavoprotein_Rdt"/>
</dbReference>
<keyword evidence="6" id="KW-0560">Oxidoreductase</keyword>
<dbReference type="Pfam" id="PF00970">
    <property type="entry name" value="FAD_binding_6"/>
    <property type="match status" value="1"/>
</dbReference>
<dbReference type="SUPFAM" id="SSF52343">
    <property type="entry name" value="Ferredoxin reductase-like, C-terminal NADP-linked domain"/>
    <property type="match status" value="1"/>
</dbReference>
<dbReference type="GO" id="GO:0090524">
    <property type="term" value="F:cytochrome-b5 reductase activity, acting on NADH"/>
    <property type="evidence" value="ECO:0007669"/>
    <property type="project" value="UniProtKB-EC"/>
</dbReference>
<evidence type="ECO:0000313" key="16">
    <source>
        <dbReference type="Proteomes" id="UP000019118"/>
    </source>
</evidence>
<evidence type="ECO:0000256" key="1">
    <source>
        <dbReference type="ARBA" id="ARBA00006105"/>
    </source>
</evidence>
<evidence type="ECO:0000256" key="2">
    <source>
        <dbReference type="ARBA" id="ARBA00012011"/>
    </source>
</evidence>
<dbReference type="EnsemblMetazoa" id="XM_019915856.1">
    <property type="protein sequence ID" value="XP_019771415.1"/>
    <property type="gene ID" value="LOC109545273"/>
</dbReference>
<dbReference type="Proteomes" id="UP000019118">
    <property type="component" value="Unassembled WGS sequence"/>
</dbReference>
<feature type="domain" description="Cytochrome b5 heme-binding" evidence="12">
    <location>
        <begin position="99"/>
        <end position="175"/>
    </location>
</feature>
<name>A0AAR5QDW3_DENPD</name>
<dbReference type="PROSITE" id="PS50255">
    <property type="entry name" value="CYTOCHROME_B5_2"/>
    <property type="match status" value="1"/>
</dbReference>
<dbReference type="PRINTS" id="PR00406">
    <property type="entry name" value="CYTB5RDTASE"/>
</dbReference>
<dbReference type="InterPro" id="IPR007052">
    <property type="entry name" value="CS_dom"/>
</dbReference>
<dbReference type="PROSITE" id="PS51384">
    <property type="entry name" value="FAD_FR"/>
    <property type="match status" value="1"/>
</dbReference>
<dbReference type="Pfam" id="PF00175">
    <property type="entry name" value="NAD_binding_1"/>
    <property type="match status" value="1"/>
</dbReference>
<dbReference type="PANTHER" id="PTHR46237:SF1">
    <property type="entry name" value="CYTOCHROME B5 REDUCTASE 4"/>
    <property type="match status" value="1"/>
</dbReference>
<feature type="transmembrane region" description="Helical" evidence="11">
    <location>
        <begin position="471"/>
        <end position="491"/>
    </location>
</feature>
<evidence type="ECO:0000256" key="9">
    <source>
        <dbReference type="ARBA" id="ARBA00031842"/>
    </source>
</evidence>
<dbReference type="SUPFAM" id="SSF63380">
    <property type="entry name" value="Riboflavin synthase domain-like"/>
    <property type="match status" value="1"/>
</dbReference>
<keyword evidence="11" id="KW-0472">Membrane</keyword>
<accession>A0AAR5QDW3</accession>
<comment type="catalytic activity">
    <reaction evidence="10">
        <text>2 Fe(III)-[cytochrome b5] + NADH = 2 Fe(II)-[cytochrome b5] + NAD(+) + H(+)</text>
        <dbReference type="Rhea" id="RHEA:46680"/>
        <dbReference type="Rhea" id="RHEA-COMP:10438"/>
        <dbReference type="Rhea" id="RHEA-COMP:10439"/>
        <dbReference type="ChEBI" id="CHEBI:15378"/>
        <dbReference type="ChEBI" id="CHEBI:29033"/>
        <dbReference type="ChEBI" id="CHEBI:29034"/>
        <dbReference type="ChEBI" id="CHEBI:57540"/>
        <dbReference type="ChEBI" id="CHEBI:57945"/>
        <dbReference type="EC" id="1.6.2.2"/>
    </reaction>
</comment>
<dbReference type="Gene3D" id="3.10.120.10">
    <property type="entry name" value="Cytochrome b5-like heme/steroid binding domain"/>
    <property type="match status" value="1"/>
</dbReference>
<dbReference type="PROSITE" id="PS51203">
    <property type="entry name" value="CS"/>
    <property type="match status" value="1"/>
</dbReference>
<keyword evidence="7" id="KW-0408">Iron</keyword>
<dbReference type="GO" id="GO:0046872">
    <property type="term" value="F:metal ion binding"/>
    <property type="evidence" value="ECO:0007669"/>
    <property type="project" value="UniProtKB-KW"/>
</dbReference>
<dbReference type="InterPro" id="IPR017938">
    <property type="entry name" value="Riboflavin_synthase-like_b-brl"/>
</dbReference>
<dbReference type="InterPro" id="IPR017927">
    <property type="entry name" value="FAD-bd_FR_type"/>
</dbReference>
<dbReference type="GO" id="GO:0020037">
    <property type="term" value="F:heme binding"/>
    <property type="evidence" value="ECO:0007669"/>
    <property type="project" value="TreeGrafter"/>
</dbReference>
<dbReference type="InterPro" id="IPR001433">
    <property type="entry name" value="OxRdtase_FAD/NAD-bd"/>
</dbReference>
<reference evidence="16" key="1">
    <citation type="journal article" date="2013" name="Genome Biol.">
        <title>Draft genome of the mountain pine beetle, Dendroctonus ponderosae Hopkins, a major forest pest.</title>
        <authorList>
            <person name="Keeling C.I."/>
            <person name="Yuen M.M."/>
            <person name="Liao N.Y."/>
            <person name="Docking T.R."/>
            <person name="Chan S.K."/>
            <person name="Taylor G.A."/>
            <person name="Palmquist D.L."/>
            <person name="Jackman S.D."/>
            <person name="Nguyen A."/>
            <person name="Li M."/>
            <person name="Henderson H."/>
            <person name="Janes J.K."/>
            <person name="Zhao Y."/>
            <person name="Pandoh P."/>
            <person name="Moore R."/>
            <person name="Sperling F.A."/>
            <person name="Huber D.P."/>
            <person name="Birol I."/>
            <person name="Jones S.J."/>
            <person name="Bohlmann J."/>
        </authorList>
    </citation>
    <scope>NUCLEOTIDE SEQUENCE</scope>
</reference>
<proteinExistence type="inferred from homology"/>
<protein>
    <recommendedName>
        <fullName evidence="3">Cytochrome b5 reductase 4</fullName>
        <ecNumber evidence="2">1.6.2.2</ecNumber>
    </recommendedName>
    <alternativeName>
        <fullName evidence="9">Flavohemoprotein b5/b5R</fullName>
    </alternativeName>
    <alternativeName>
        <fullName evidence="8">cb5/cb5R</fullName>
    </alternativeName>
</protein>
<evidence type="ECO:0000313" key="15">
    <source>
        <dbReference type="EnsemblMetazoa" id="XP_019771415.1"/>
    </source>
</evidence>
<evidence type="ECO:0000256" key="10">
    <source>
        <dbReference type="ARBA" id="ARBA00047682"/>
    </source>
</evidence>
<dbReference type="CDD" id="cd06183">
    <property type="entry name" value="cyt_b5_reduct_like"/>
    <property type="match status" value="1"/>
</dbReference>
<sequence length="605" mass="67622">MSGSPKVDAKGEKVKPVMRLSALVGPGNPKTQMPALVPPVLREVGKLAAGVASVSTSSGSATGNPRNKVALQPGRSLIDWIRLGTSGKDLTGLGSIAGTLSITKQELAKHNQKNDAWTAIRGRVYNITEYFSFHPGGEEELMKGAGVDATALFDQIHPWVNYEQILQKCLVGRLVAINPNIDTEALFFGEKRPSSLKSSNSSLEEPAGKPFGKTKLNFQNFLTFFIHPGVSAEKQQLLKPPSMPTALPRFDWIQKLDFITIIFYTKAFSNPLVEINPPFNDQTVLICLIYDGIVFKNELVFHEKIRWPCDVNVTIETGKVEFVFKKTSSGIWENYGVLTQRSKSANAALSAQVKTGYVLKRKMSVNHNTWLLQFERQDRKKTLIPIGKHVRVFGTVNGEEISRSYTPVPDNLLDKFVPSSTVGEGVCLMVKRYPEGRISRFITDQKSEDKVQFSKPLGAMDLKTIERRETFLLLAAGTGITPMLGLIMFLLERRIKKCQFLRLLFFNKTEADIPLKRQLEELEELDKRFKMDNVLSQAAESWRGHRGHINASLVQNSLQEHLKDTGYTIKDIFCFICGPPVFNQLAVEELDKLSIGESQIFVFDG</sequence>
<comment type="similarity">
    <text evidence="1">Belongs to the flavoprotein pyridine nucleotide cytochrome reductase family.</text>
</comment>
<dbReference type="FunFam" id="3.10.120.10:FF:000001">
    <property type="entry name" value="Cytochrome b5 reductase 4"/>
    <property type="match status" value="1"/>
</dbReference>
<evidence type="ECO:0000256" key="6">
    <source>
        <dbReference type="ARBA" id="ARBA00023002"/>
    </source>
</evidence>
<dbReference type="GO" id="GO:0006801">
    <property type="term" value="P:superoxide metabolic process"/>
    <property type="evidence" value="ECO:0007669"/>
    <property type="project" value="TreeGrafter"/>
</dbReference>
<evidence type="ECO:0000256" key="3">
    <source>
        <dbReference type="ARBA" id="ARBA00022339"/>
    </source>
</evidence>
<evidence type="ECO:0000259" key="12">
    <source>
        <dbReference type="PROSITE" id="PS50255"/>
    </source>
</evidence>
<dbReference type="InterPro" id="IPR039261">
    <property type="entry name" value="FNR_nucleotide-bd"/>
</dbReference>
<dbReference type="GO" id="GO:0005783">
    <property type="term" value="C:endoplasmic reticulum"/>
    <property type="evidence" value="ECO:0007669"/>
    <property type="project" value="TreeGrafter"/>
</dbReference>
<keyword evidence="11" id="KW-0812">Transmembrane</keyword>
<dbReference type="AlphaFoldDB" id="A0AAR5QDW3"/>
<evidence type="ECO:0000256" key="7">
    <source>
        <dbReference type="ARBA" id="ARBA00023004"/>
    </source>
</evidence>
<dbReference type="InterPro" id="IPR008978">
    <property type="entry name" value="HSP20-like_chaperone"/>
</dbReference>
<feature type="domain" description="CS" evidence="13">
    <location>
        <begin position="245"/>
        <end position="336"/>
    </location>
</feature>
<feature type="domain" description="FAD-binding FR-type" evidence="14">
    <location>
        <begin position="351"/>
        <end position="463"/>
    </location>
</feature>
<keyword evidence="5" id="KW-0479">Metal-binding</keyword>
<dbReference type="Gene3D" id="2.60.40.790">
    <property type="match status" value="1"/>
</dbReference>
<evidence type="ECO:0000256" key="8">
    <source>
        <dbReference type="ARBA" id="ARBA00030883"/>
    </source>
</evidence>
<evidence type="ECO:0000256" key="4">
    <source>
        <dbReference type="ARBA" id="ARBA00022617"/>
    </source>
</evidence>
<dbReference type="Gene3D" id="3.40.50.80">
    <property type="entry name" value="Nucleotide-binding domain of ferredoxin-NADP reductase (FNR) module"/>
    <property type="match status" value="1"/>
</dbReference>
<reference evidence="15" key="2">
    <citation type="submission" date="2024-08" db="UniProtKB">
        <authorList>
            <consortium name="EnsemblMetazoa"/>
        </authorList>
    </citation>
    <scope>IDENTIFICATION</scope>
</reference>
<keyword evidence="16" id="KW-1185">Reference proteome</keyword>
<keyword evidence="11" id="KW-1133">Transmembrane helix</keyword>
<dbReference type="Pfam" id="PF00173">
    <property type="entry name" value="Cyt-b5"/>
    <property type="match status" value="1"/>
</dbReference>
<dbReference type="EC" id="1.6.2.2" evidence="2"/>
<dbReference type="FunFam" id="3.40.50.80:FF:000021">
    <property type="entry name" value="Cytochrome b5 reductase 4"/>
    <property type="match status" value="1"/>
</dbReference>
<evidence type="ECO:0000259" key="14">
    <source>
        <dbReference type="PROSITE" id="PS51384"/>
    </source>
</evidence>
<organism evidence="15 16">
    <name type="scientific">Dendroctonus ponderosae</name>
    <name type="common">Mountain pine beetle</name>
    <dbReference type="NCBI Taxonomy" id="77166"/>
    <lineage>
        <taxon>Eukaryota</taxon>
        <taxon>Metazoa</taxon>
        <taxon>Ecdysozoa</taxon>
        <taxon>Arthropoda</taxon>
        <taxon>Hexapoda</taxon>
        <taxon>Insecta</taxon>
        <taxon>Pterygota</taxon>
        <taxon>Neoptera</taxon>
        <taxon>Endopterygota</taxon>
        <taxon>Coleoptera</taxon>
        <taxon>Polyphaga</taxon>
        <taxon>Cucujiformia</taxon>
        <taxon>Curculionidae</taxon>
        <taxon>Scolytinae</taxon>
        <taxon>Dendroctonus</taxon>
    </lineage>
</organism>
<dbReference type="PANTHER" id="PTHR46237">
    <property type="entry name" value="CYTOCHROME B5 REDUCTASE 4 FAMILY MEMBER"/>
    <property type="match status" value="1"/>
</dbReference>
<dbReference type="SUPFAM" id="SSF55856">
    <property type="entry name" value="Cytochrome b5-like heme/steroid binding domain"/>
    <property type="match status" value="1"/>
</dbReference>
<dbReference type="Gene3D" id="2.40.30.10">
    <property type="entry name" value="Translation factors"/>
    <property type="match status" value="1"/>
</dbReference>
<evidence type="ECO:0000256" key="5">
    <source>
        <dbReference type="ARBA" id="ARBA00022723"/>
    </source>
</evidence>
<evidence type="ECO:0000259" key="13">
    <source>
        <dbReference type="PROSITE" id="PS51203"/>
    </source>
</evidence>
<dbReference type="InterPro" id="IPR008333">
    <property type="entry name" value="Cbr1-like_FAD-bd_dom"/>
</dbReference>
<keyword evidence="4" id="KW-0349">Heme</keyword>
<dbReference type="InterPro" id="IPR036400">
    <property type="entry name" value="Cyt_B5-like_heme/steroid_sf"/>
</dbReference>
<evidence type="ECO:0000256" key="11">
    <source>
        <dbReference type="SAM" id="Phobius"/>
    </source>
</evidence>